<dbReference type="EMBL" id="JAZDWU010000012">
    <property type="protein sequence ID" value="KAK9985009.1"/>
    <property type="molecule type" value="Genomic_DNA"/>
</dbReference>
<keyword evidence="2" id="KW-1185">Reference proteome</keyword>
<accession>A0AAW2BJJ3</accession>
<dbReference type="Proteomes" id="UP001459277">
    <property type="component" value="Unassembled WGS sequence"/>
</dbReference>
<gene>
    <name evidence="1" type="ORF">SO802_034534</name>
</gene>
<name>A0AAW2BJJ3_9ROSI</name>
<proteinExistence type="predicted"/>
<evidence type="ECO:0000313" key="1">
    <source>
        <dbReference type="EMBL" id="KAK9985009.1"/>
    </source>
</evidence>
<organism evidence="1 2">
    <name type="scientific">Lithocarpus litseifolius</name>
    <dbReference type="NCBI Taxonomy" id="425828"/>
    <lineage>
        <taxon>Eukaryota</taxon>
        <taxon>Viridiplantae</taxon>
        <taxon>Streptophyta</taxon>
        <taxon>Embryophyta</taxon>
        <taxon>Tracheophyta</taxon>
        <taxon>Spermatophyta</taxon>
        <taxon>Magnoliopsida</taxon>
        <taxon>eudicotyledons</taxon>
        <taxon>Gunneridae</taxon>
        <taxon>Pentapetalae</taxon>
        <taxon>rosids</taxon>
        <taxon>fabids</taxon>
        <taxon>Fagales</taxon>
        <taxon>Fagaceae</taxon>
        <taxon>Lithocarpus</taxon>
    </lineage>
</organism>
<sequence length="117" mass="13213">MTCERTGRTGKTGRTVDRFNRSWNREKSRKMRLPGVKLELSHLERLVEAVLEGDSELILTVLKAGGQTLASVEPLIMDALVLSKLYIKLLSSRSRRDGNKLDYSLARHSINVLDYAV</sequence>
<protein>
    <submittedName>
        <fullName evidence="1">Uncharacterized protein</fullName>
    </submittedName>
</protein>
<dbReference type="AlphaFoldDB" id="A0AAW2BJJ3"/>
<evidence type="ECO:0000313" key="2">
    <source>
        <dbReference type="Proteomes" id="UP001459277"/>
    </source>
</evidence>
<reference evidence="1 2" key="1">
    <citation type="submission" date="2024-01" db="EMBL/GenBank/DDBJ databases">
        <title>A telomere-to-telomere, gap-free genome of sweet tea (Lithocarpus litseifolius).</title>
        <authorList>
            <person name="Zhou J."/>
        </authorList>
    </citation>
    <scope>NUCLEOTIDE SEQUENCE [LARGE SCALE GENOMIC DNA]</scope>
    <source>
        <strain evidence="1">Zhou-2022a</strain>
        <tissue evidence="1">Leaf</tissue>
    </source>
</reference>
<comment type="caution">
    <text evidence="1">The sequence shown here is derived from an EMBL/GenBank/DDBJ whole genome shotgun (WGS) entry which is preliminary data.</text>
</comment>